<evidence type="ECO:0000256" key="1">
    <source>
        <dbReference type="ARBA" id="ARBA00022679"/>
    </source>
</evidence>
<dbReference type="InParanoid" id="C1EHY8"/>
<organism evidence="4 5">
    <name type="scientific">Micromonas commoda (strain RCC299 / NOUM17 / CCMP2709)</name>
    <name type="common">Picoplanktonic green alga</name>
    <dbReference type="NCBI Taxonomy" id="296587"/>
    <lineage>
        <taxon>Eukaryota</taxon>
        <taxon>Viridiplantae</taxon>
        <taxon>Chlorophyta</taxon>
        <taxon>Mamiellophyceae</taxon>
        <taxon>Mamiellales</taxon>
        <taxon>Mamiellaceae</taxon>
        <taxon>Micromonas</taxon>
    </lineage>
</organism>
<name>C1EHY8_MICCC</name>
<dbReference type="InterPro" id="IPR016181">
    <property type="entry name" value="Acyl_CoA_acyltransferase"/>
</dbReference>
<reference evidence="4 5" key="1">
    <citation type="journal article" date="2009" name="Science">
        <title>Green evolution and dynamic adaptations revealed by genomes of the marine picoeukaryotes Micromonas.</title>
        <authorList>
            <person name="Worden A.Z."/>
            <person name="Lee J.H."/>
            <person name="Mock T."/>
            <person name="Rouze P."/>
            <person name="Simmons M.P."/>
            <person name="Aerts A.L."/>
            <person name="Allen A.E."/>
            <person name="Cuvelier M.L."/>
            <person name="Derelle E."/>
            <person name="Everett M.V."/>
            <person name="Foulon E."/>
            <person name="Grimwood J."/>
            <person name="Gundlach H."/>
            <person name="Henrissat B."/>
            <person name="Napoli C."/>
            <person name="McDonald S.M."/>
            <person name="Parker M.S."/>
            <person name="Rombauts S."/>
            <person name="Salamov A."/>
            <person name="Von Dassow P."/>
            <person name="Badger J.H."/>
            <person name="Coutinho P.M."/>
            <person name="Demir E."/>
            <person name="Dubchak I."/>
            <person name="Gentemann C."/>
            <person name="Eikrem W."/>
            <person name="Gready J.E."/>
            <person name="John U."/>
            <person name="Lanier W."/>
            <person name="Lindquist E.A."/>
            <person name="Lucas S."/>
            <person name="Mayer K.F."/>
            <person name="Moreau H."/>
            <person name="Not F."/>
            <person name="Otillar R."/>
            <person name="Panaud O."/>
            <person name="Pangilinan J."/>
            <person name="Paulsen I."/>
            <person name="Piegu B."/>
            <person name="Poliakov A."/>
            <person name="Robbens S."/>
            <person name="Schmutz J."/>
            <person name="Toulza E."/>
            <person name="Wyss T."/>
            <person name="Zelensky A."/>
            <person name="Zhou K."/>
            <person name="Armbrust E.V."/>
            <person name="Bhattacharya D."/>
            <person name="Goodenough U.W."/>
            <person name="Van de Peer Y."/>
            <person name="Grigoriev I.V."/>
        </authorList>
    </citation>
    <scope>NUCLEOTIDE SEQUENCE [LARGE SCALE GENOMIC DNA]</scope>
    <source>
        <strain evidence="5">RCC299 / NOUM17</strain>
    </source>
</reference>
<sequence>MEPHPAMEWTASKPPLDGVSIEPLSDATLEGARAVWNDFVRRSNKRFLFGCCPACDESARQFARPFEADPSRLRTAAVAVRRADGNVIGAVVCTTHGQMRTEEERSVAPDPKPGASHVEWIAVLPEARGGGIGAALLTHAFSAVKQDPWNARSIDLGVVGGNRAKRLYERLGFERVGPNDPIEKCIAGCVICFFMGCPNRDPCAGFTYSDMVKAL</sequence>
<keyword evidence="5" id="KW-1185">Reference proteome</keyword>
<evidence type="ECO:0000313" key="5">
    <source>
        <dbReference type="Proteomes" id="UP000002009"/>
    </source>
</evidence>
<dbReference type="SUPFAM" id="SSF55729">
    <property type="entry name" value="Acyl-CoA N-acyltransferases (Nat)"/>
    <property type="match status" value="1"/>
</dbReference>
<keyword evidence="2" id="KW-0012">Acyltransferase</keyword>
<evidence type="ECO:0000313" key="4">
    <source>
        <dbReference type="EMBL" id="ACO67591.1"/>
    </source>
</evidence>
<keyword evidence="1" id="KW-0808">Transferase</keyword>
<accession>C1EHY8</accession>
<dbReference type="PANTHER" id="PTHR43420">
    <property type="entry name" value="ACETYLTRANSFERASE"/>
    <property type="match status" value="1"/>
</dbReference>
<dbReference type="KEGG" id="mis:MICPUN_64394"/>
<evidence type="ECO:0000256" key="2">
    <source>
        <dbReference type="ARBA" id="ARBA00023315"/>
    </source>
</evidence>
<dbReference type="EMBL" id="CP001333">
    <property type="protein sequence ID" value="ACO67591.1"/>
    <property type="molecule type" value="Genomic_DNA"/>
</dbReference>
<protein>
    <recommendedName>
        <fullName evidence="3">N-acetyltransferase domain-containing protein</fullName>
    </recommendedName>
</protein>
<dbReference type="InterPro" id="IPR050680">
    <property type="entry name" value="YpeA/RimI_acetyltransf"/>
</dbReference>
<dbReference type="Gene3D" id="3.40.630.30">
    <property type="match status" value="1"/>
</dbReference>
<dbReference type="CDD" id="cd04301">
    <property type="entry name" value="NAT_SF"/>
    <property type="match status" value="1"/>
</dbReference>
<dbReference type="AlphaFoldDB" id="C1EHY8"/>
<evidence type="ECO:0000259" key="3">
    <source>
        <dbReference type="PROSITE" id="PS51186"/>
    </source>
</evidence>
<dbReference type="GO" id="GO:0016747">
    <property type="term" value="F:acyltransferase activity, transferring groups other than amino-acyl groups"/>
    <property type="evidence" value="ECO:0007669"/>
    <property type="project" value="InterPro"/>
</dbReference>
<proteinExistence type="predicted"/>
<dbReference type="GeneID" id="8249438"/>
<dbReference type="eggNOG" id="ENOG502SAFT">
    <property type="taxonomic scope" value="Eukaryota"/>
</dbReference>
<gene>
    <name evidence="4" type="ORF">MICPUN_64394</name>
</gene>
<dbReference type="RefSeq" id="XP_002506333.1">
    <property type="nucleotide sequence ID" value="XM_002506287.1"/>
</dbReference>
<dbReference type="Pfam" id="PF00583">
    <property type="entry name" value="Acetyltransf_1"/>
    <property type="match status" value="1"/>
</dbReference>
<dbReference type="OrthoDB" id="41532at2759"/>
<dbReference type="InterPro" id="IPR000182">
    <property type="entry name" value="GNAT_dom"/>
</dbReference>
<dbReference type="Proteomes" id="UP000002009">
    <property type="component" value="Chromosome 15"/>
</dbReference>
<dbReference type="STRING" id="296587.C1EHY8"/>
<dbReference type="PROSITE" id="PS51186">
    <property type="entry name" value="GNAT"/>
    <property type="match status" value="1"/>
</dbReference>
<feature type="domain" description="N-acetyltransferase" evidence="3">
    <location>
        <begin position="19"/>
        <end position="200"/>
    </location>
</feature>